<accession>A0A0B2BYR4</accession>
<dbReference type="Proteomes" id="UP000030988">
    <property type="component" value="Unassembled WGS sequence"/>
</dbReference>
<dbReference type="OrthoDB" id="7563423at2"/>
<gene>
    <name evidence="1" type="ORF">PK98_14205</name>
</gene>
<evidence type="ECO:0000313" key="1">
    <source>
        <dbReference type="EMBL" id="KHL24990.1"/>
    </source>
</evidence>
<evidence type="ECO:0000313" key="2">
    <source>
        <dbReference type="Proteomes" id="UP000030988"/>
    </source>
</evidence>
<keyword evidence="2" id="KW-1185">Reference proteome</keyword>
<reference evidence="1 2" key="1">
    <citation type="submission" date="2014-11" db="EMBL/GenBank/DDBJ databases">
        <title>Draft genome sequence of Kirrobacter mercurialis.</title>
        <authorList>
            <person name="Coil D.A."/>
            <person name="Eisen J.A."/>
        </authorList>
    </citation>
    <scope>NUCLEOTIDE SEQUENCE [LARGE SCALE GENOMIC DNA]</scope>
    <source>
        <strain evidence="1 2">Coronado</strain>
    </source>
</reference>
<comment type="caution">
    <text evidence="1">The sequence shown here is derived from an EMBL/GenBank/DDBJ whole genome shotgun (WGS) entry which is preliminary data.</text>
</comment>
<proteinExistence type="predicted"/>
<organism evidence="1 2">
    <name type="scientific">Croceibacterium mercuriale</name>
    <dbReference type="NCBI Taxonomy" id="1572751"/>
    <lineage>
        <taxon>Bacteria</taxon>
        <taxon>Pseudomonadati</taxon>
        <taxon>Pseudomonadota</taxon>
        <taxon>Alphaproteobacteria</taxon>
        <taxon>Sphingomonadales</taxon>
        <taxon>Erythrobacteraceae</taxon>
        <taxon>Croceibacterium</taxon>
    </lineage>
</organism>
<name>A0A0B2BYR4_9SPHN</name>
<protein>
    <submittedName>
        <fullName evidence="1">Uncharacterized protein</fullName>
    </submittedName>
</protein>
<dbReference type="AlphaFoldDB" id="A0A0B2BYR4"/>
<dbReference type="EMBL" id="JTDN01000002">
    <property type="protein sequence ID" value="KHL24990.1"/>
    <property type="molecule type" value="Genomic_DNA"/>
</dbReference>
<sequence length="119" mass="13383">MVSLGIARCDRVFTVDKKIRMVDWSDILLEQWSDEGRRSPGWVLKTLACDFVAYAFAPSRRCFLLPGAPLQRAWRQNGRGWIQEYGQRRALNPGYATASVPVPIDALMPAISQAMVISV</sequence>